<dbReference type="OrthoDB" id="6431867at2759"/>
<name>A0A4Y2MI56_ARAVE</name>
<organism evidence="1 2">
    <name type="scientific">Araneus ventricosus</name>
    <name type="common">Orbweaver spider</name>
    <name type="synonym">Epeira ventricosa</name>
    <dbReference type="NCBI Taxonomy" id="182803"/>
    <lineage>
        <taxon>Eukaryota</taxon>
        <taxon>Metazoa</taxon>
        <taxon>Ecdysozoa</taxon>
        <taxon>Arthropoda</taxon>
        <taxon>Chelicerata</taxon>
        <taxon>Arachnida</taxon>
        <taxon>Araneae</taxon>
        <taxon>Araneomorphae</taxon>
        <taxon>Entelegynae</taxon>
        <taxon>Araneoidea</taxon>
        <taxon>Araneidae</taxon>
        <taxon>Araneus</taxon>
    </lineage>
</organism>
<keyword evidence="2" id="KW-1185">Reference proteome</keyword>
<proteinExistence type="predicted"/>
<protein>
    <submittedName>
        <fullName evidence="1">Uncharacterized protein</fullName>
    </submittedName>
</protein>
<dbReference type="PANTHER" id="PTHR33327:SF3">
    <property type="entry name" value="RNA-DIRECTED DNA POLYMERASE"/>
    <property type="match status" value="1"/>
</dbReference>
<dbReference type="PANTHER" id="PTHR33327">
    <property type="entry name" value="ENDONUCLEASE"/>
    <property type="match status" value="1"/>
</dbReference>
<reference evidence="1 2" key="1">
    <citation type="journal article" date="2019" name="Sci. Rep.">
        <title>Orb-weaving spider Araneus ventricosus genome elucidates the spidroin gene catalogue.</title>
        <authorList>
            <person name="Kono N."/>
            <person name="Nakamura H."/>
            <person name="Ohtoshi R."/>
            <person name="Moran D.A.P."/>
            <person name="Shinohara A."/>
            <person name="Yoshida Y."/>
            <person name="Fujiwara M."/>
            <person name="Mori M."/>
            <person name="Tomita M."/>
            <person name="Arakawa K."/>
        </authorList>
    </citation>
    <scope>NUCLEOTIDE SEQUENCE [LARGE SCALE GENOMIC DNA]</scope>
</reference>
<comment type="caution">
    <text evidence="1">The sequence shown here is derived from an EMBL/GenBank/DDBJ whole genome shotgun (WGS) entry which is preliminary data.</text>
</comment>
<sequence>MQRLPTSIQQILSVSNDNLDGLSLIADKVNEVSHFDTVVNSVASDNSVIQSFRDEIAELRLELKRISRPRFRQSSRDRQENSKFRVRIVSNSGKSQLKRVCWYHRRFAQKAVKCVSPCDFQEN</sequence>
<evidence type="ECO:0000313" key="2">
    <source>
        <dbReference type="Proteomes" id="UP000499080"/>
    </source>
</evidence>
<gene>
    <name evidence="1" type="ORF">AVEN_122819_1</name>
</gene>
<accession>A0A4Y2MI56</accession>
<dbReference type="Proteomes" id="UP000499080">
    <property type="component" value="Unassembled WGS sequence"/>
</dbReference>
<dbReference type="AlphaFoldDB" id="A0A4Y2MI56"/>
<evidence type="ECO:0000313" key="1">
    <source>
        <dbReference type="EMBL" id="GBN26060.1"/>
    </source>
</evidence>
<dbReference type="EMBL" id="BGPR01007331">
    <property type="protein sequence ID" value="GBN26060.1"/>
    <property type="molecule type" value="Genomic_DNA"/>
</dbReference>